<dbReference type="Proteomes" id="UP001152320">
    <property type="component" value="Chromosome 8"/>
</dbReference>
<gene>
    <name evidence="2" type="ORF">HOLleu_18276</name>
</gene>
<evidence type="ECO:0000259" key="1">
    <source>
        <dbReference type="PROSITE" id="PS50965"/>
    </source>
</evidence>
<dbReference type="SUPFAM" id="SSF52980">
    <property type="entry name" value="Restriction endonuclease-like"/>
    <property type="match status" value="1"/>
</dbReference>
<dbReference type="PANTHER" id="PTHR35287:SF1">
    <property type="entry name" value="SI:ZFOS-911D5.4"/>
    <property type="match status" value="1"/>
</dbReference>
<protein>
    <recommendedName>
        <fullName evidence="1">NERD domain-containing protein</fullName>
    </recommendedName>
</protein>
<dbReference type="Pfam" id="PF08378">
    <property type="entry name" value="NERD"/>
    <property type="match status" value="1"/>
</dbReference>
<keyword evidence="3" id="KW-1185">Reference proteome</keyword>
<dbReference type="PANTHER" id="PTHR35287">
    <property type="entry name" value="SI:ZFOS-911D5.4"/>
    <property type="match status" value="1"/>
</dbReference>
<comment type="caution">
    <text evidence="2">The sequence shown here is derived from an EMBL/GenBank/DDBJ whole genome shotgun (WGS) entry which is preliminary data.</text>
</comment>
<sequence length="294" mass="33443">MFELRNRLAHAKEATAPGSHCEDDQIKAGREAERELVNFLREQGVPSSHVFCGLRVPDTFQTKKYEIDIVVLTEFGIYTIEVKNWVGAVLPGNEGKTWIQRKRDIRDDQAEVTYEVNHDNPLEQLKFKTQLLRTHLLRNEACISKTFFHPRVVFTNHLTELDKSLEAMEEIVSPGKYLQFVESFKWGVATKLLNSVVPGLLTGQLSYSAIEAARQILCKVGTWDILHLNGGRQLMGDFKGCVHFSPNREETSQIDFTHQRNATWGVLWAIIGYSPSVRQKYSSKCSASSNWGLC</sequence>
<reference evidence="2" key="1">
    <citation type="submission" date="2021-10" db="EMBL/GenBank/DDBJ databases">
        <title>Tropical sea cucumber genome reveals ecological adaptation and Cuvierian tubules defense mechanism.</title>
        <authorList>
            <person name="Chen T."/>
        </authorList>
    </citation>
    <scope>NUCLEOTIDE SEQUENCE</scope>
    <source>
        <strain evidence="2">Nanhai2018</strain>
        <tissue evidence="2">Muscle</tissue>
    </source>
</reference>
<dbReference type="InterPro" id="IPR011335">
    <property type="entry name" value="Restrct_endonuc-II-like"/>
</dbReference>
<proteinExistence type="predicted"/>
<evidence type="ECO:0000313" key="2">
    <source>
        <dbReference type="EMBL" id="KAJ8037462.1"/>
    </source>
</evidence>
<organism evidence="2 3">
    <name type="scientific">Holothuria leucospilota</name>
    <name type="common">Black long sea cucumber</name>
    <name type="synonym">Mertensiothuria leucospilota</name>
    <dbReference type="NCBI Taxonomy" id="206669"/>
    <lineage>
        <taxon>Eukaryota</taxon>
        <taxon>Metazoa</taxon>
        <taxon>Echinodermata</taxon>
        <taxon>Eleutherozoa</taxon>
        <taxon>Echinozoa</taxon>
        <taxon>Holothuroidea</taxon>
        <taxon>Aspidochirotacea</taxon>
        <taxon>Aspidochirotida</taxon>
        <taxon>Holothuriidae</taxon>
        <taxon>Holothuria</taxon>
    </lineage>
</organism>
<name>A0A9Q1C315_HOLLE</name>
<dbReference type="PROSITE" id="PS50965">
    <property type="entry name" value="NERD"/>
    <property type="match status" value="1"/>
</dbReference>
<accession>A0A9Q1C315</accession>
<feature type="domain" description="NERD" evidence="1">
    <location>
        <begin position="28"/>
        <end position="155"/>
    </location>
</feature>
<dbReference type="AlphaFoldDB" id="A0A9Q1C315"/>
<dbReference type="OrthoDB" id="1874403at2759"/>
<dbReference type="GO" id="GO:0006281">
    <property type="term" value="P:DNA repair"/>
    <property type="evidence" value="ECO:0007669"/>
    <property type="project" value="UniProtKB-ARBA"/>
</dbReference>
<evidence type="ECO:0000313" key="3">
    <source>
        <dbReference type="Proteomes" id="UP001152320"/>
    </source>
</evidence>
<dbReference type="InterPro" id="IPR011528">
    <property type="entry name" value="NERD"/>
</dbReference>
<dbReference type="EMBL" id="JAIZAY010000008">
    <property type="protein sequence ID" value="KAJ8037462.1"/>
    <property type="molecule type" value="Genomic_DNA"/>
</dbReference>